<name>A0A4Q4T0E4_9PEZI</name>
<evidence type="ECO:0000256" key="1">
    <source>
        <dbReference type="SAM" id="MobiDB-lite"/>
    </source>
</evidence>
<keyword evidence="4" id="KW-1185">Reference proteome</keyword>
<dbReference type="GO" id="GO:0001727">
    <property type="term" value="F:lipid kinase activity"/>
    <property type="evidence" value="ECO:0007669"/>
    <property type="project" value="TreeGrafter"/>
</dbReference>
<evidence type="ECO:0000259" key="2">
    <source>
        <dbReference type="PROSITE" id="PS50146"/>
    </source>
</evidence>
<dbReference type="STRING" id="155417.A0A4Q4T0E4"/>
<feature type="domain" description="DAGKc" evidence="2">
    <location>
        <begin position="117"/>
        <end position="256"/>
    </location>
</feature>
<evidence type="ECO:0000313" key="4">
    <source>
        <dbReference type="Proteomes" id="UP000293360"/>
    </source>
</evidence>
<dbReference type="PANTHER" id="PTHR12358">
    <property type="entry name" value="SPHINGOSINE KINASE"/>
    <property type="match status" value="1"/>
</dbReference>
<accession>A0A4Q4T0E4</accession>
<dbReference type="AlphaFoldDB" id="A0A4Q4T0E4"/>
<dbReference type="Pfam" id="PF00781">
    <property type="entry name" value="DAGK_cat"/>
    <property type="match status" value="1"/>
</dbReference>
<dbReference type="PROSITE" id="PS50146">
    <property type="entry name" value="DAGK"/>
    <property type="match status" value="1"/>
</dbReference>
<proteinExistence type="predicted"/>
<dbReference type="GO" id="GO:0005737">
    <property type="term" value="C:cytoplasm"/>
    <property type="evidence" value="ECO:0007669"/>
    <property type="project" value="TreeGrafter"/>
</dbReference>
<organism evidence="3 4">
    <name type="scientific">Monosporascus ibericus</name>
    <dbReference type="NCBI Taxonomy" id="155417"/>
    <lineage>
        <taxon>Eukaryota</taxon>
        <taxon>Fungi</taxon>
        <taxon>Dikarya</taxon>
        <taxon>Ascomycota</taxon>
        <taxon>Pezizomycotina</taxon>
        <taxon>Sordariomycetes</taxon>
        <taxon>Xylariomycetidae</taxon>
        <taxon>Xylariales</taxon>
        <taxon>Xylariales incertae sedis</taxon>
        <taxon>Monosporascus</taxon>
    </lineage>
</organism>
<comment type="caution">
    <text evidence="3">The sequence shown here is derived from an EMBL/GenBank/DDBJ whole genome shotgun (WGS) entry which is preliminary data.</text>
</comment>
<feature type="region of interest" description="Disordered" evidence="1">
    <location>
        <begin position="328"/>
        <end position="381"/>
    </location>
</feature>
<dbReference type="GO" id="GO:0016020">
    <property type="term" value="C:membrane"/>
    <property type="evidence" value="ECO:0007669"/>
    <property type="project" value="TreeGrafter"/>
</dbReference>
<dbReference type="InterPro" id="IPR055916">
    <property type="entry name" value="DUF7493"/>
</dbReference>
<dbReference type="PANTHER" id="PTHR12358:SF31">
    <property type="entry name" value="ACYLGLYCEROL KINASE, MITOCHONDRIAL"/>
    <property type="match status" value="1"/>
</dbReference>
<gene>
    <name evidence="3" type="ORF">DL764_007488</name>
</gene>
<dbReference type="Gene3D" id="2.60.200.40">
    <property type="match status" value="1"/>
</dbReference>
<reference evidence="3 4" key="1">
    <citation type="submission" date="2018-06" db="EMBL/GenBank/DDBJ databases">
        <title>Complete Genomes of Monosporascus.</title>
        <authorList>
            <person name="Robinson A.J."/>
            <person name="Natvig D.O."/>
        </authorList>
    </citation>
    <scope>NUCLEOTIDE SEQUENCE [LARGE SCALE GENOMIC DNA]</scope>
    <source>
        <strain evidence="3 4">CBS 110550</strain>
    </source>
</reference>
<dbReference type="GO" id="GO:0046512">
    <property type="term" value="P:sphingosine biosynthetic process"/>
    <property type="evidence" value="ECO:0007669"/>
    <property type="project" value="TreeGrafter"/>
</dbReference>
<dbReference type="Pfam" id="PF24321">
    <property type="entry name" value="DUF7493"/>
    <property type="match status" value="1"/>
</dbReference>
<dbReference type="SMART" id="SM00046">
    <property type="entry name" value="DAGKc"/>
    <property type="match status" value="1"/>
</dbReference>
<dbReference type="Gene3D" id="3.40.50.10330">
    <property type="entry name" value="Probable inorganic polyphosphate/atp-NAD kinase, domain 1"/>
    <property type="match status" value="1"/>
</dbReference>
<dbReference type="InterPro" id="IPR050187">
    <property type="entry name" value="Lipid_Phosphate_FormReg"/>
</dbReference>
<dbReference type="Proteomes" id="UP000293360">
    <property type="component" value="Unassembled WGS sequence"/>
</dbReference>
<evidence type="ECO:0000313" key="3">
    <source>
        <dbReference type="EMBL" id="RYO96352.1"/>
    </source>
</evidence>
<dbReference type="InterPro" id="IPR017438">
    <property type="entry name" value="ATP-NAD_kinase_N"/>
</dbReference>
<protein>
    <recommendedName>
        <fullName evidence="2">DAGKc domain-containing protein</fullName>
    </recommendedName>
</protein>
<dbReference type="GO" id="GO:0016773">
    <property type="term" value="F:phosphotransferase activity, alcohol group as acceptor"/>
    <property type="evidence" value="ECO:0007669"/>
    <property type="project" value="UniProtKB-ARBA"/>
</dbReference>
<dbReference type="InterPro" id="IPR016064">
    <property type="entry name" value="NAD/diacylglycerol_kinase_sf"/>
</dbReference>
<dbReference type="SUPFAM" id="SSF111331">
    <property type="entry name" value="NAD kinase/diacylglycerol kinase-like"/>
    <property type="match status" value="1"/>
</dbReference>
<dbReference type="EMBL" id="QJNU01000515">
    <property type="protein sequence ID" value="RYO96352.1"/>
    <property type="molecule type" value="Genomic_DNA"/>
</dbReference>
<dbReference type="InterPro" id="IPR001206">
    <property type="entry name" value="Diacylglycerol_kinase_cat_dom"/>
</dbReference>
<sequence length="528" mass="57684">MASSVSEEPLNDSPGQPLSHILIILNWPDPKGTKKNRPGFCGLPLSLPVGHEREFAVPFYNILWARLHDSLLIIDYAHPAKTRIRPERLVCPLGNISNEEAEAWVEALLSRAYGRAQRRKRAKVLVNPHAGPGKALKIWEKEVRPLFVAANMQLDTALTTHSGEAIEICRNLDINAYDVVIPCSGDGLPHEVFNGLGKRPDALRALRTLAVAHIPCGSGNAMSCNLNGSYKPAEAALAVIKGVRTPLDLMSVTQGGAGKDSETRRTLSFLSQSVGIIAESDLGTENMRWMGAMRFNVGVVQRMLRGQIYPCTVAAKVEIGDKAGVTAHYRREREAETKNNTNVPTEGERSEAQDGGAGSPDALDAGEGSSAGEGLPPLRYGTVNDKVPDDWVVLPTERMGNFYCGNMAYMAPDTNFFPATNPHDGMMDLVMNDGDIHLSKYLGLMTSIENERFFEQPLVSYRKISAYRLTPRDQADGCISIDGERIPFEPFQVEIHPALGTVLSKNGRYEANGPPGWDATPQGQHHTD</sequence>
<feature type="region of interest" description="Disordered" evidence="1">
    <location>
        <begin position="506"/>
        <end position="528"/>
    </location>
</feature>
<dbReference type="OrthoDB" id="3853857at2759"/>